<dbReference type="AlphaFoldDB" id="A0AAP0I4J4"/>
<name>A0AAP0I4J4_9MAGN</name>
<evidence type="ECO:0000313" key="3">
    <source>
        <dbReference type="Proteomes" id="UP001420932"/>
    </source>
</evidence>
<feature type="region of interest" description="Disordered" evidence="1">
    <location>
        <begin position="1"/>
        <end position="21"/>
    </location>
</feature>
<keyword evidence="3" id="KW-1185">Reference proteome</keyword>
<sequence length="277" mass="31153">MKNLYHHKNKGKVHPSLDPTSPNSRDALLTMLKLLPTAILALVSAFTVEDREVLAYLMTRSIKTTSPTSVIEEKKKCKRPINRGAGTGTGTTTTAATHKPPMFDCGCFECYTSYWYRWDSSPNRELIHQAIEAFEDHLTKGERSPKNYKGGRKRDHHRARARARAALLKRNGKWGLETKTDLVDESDVVLKTEQKTEHCEEKNRLSDVSDDVVVVKEDEEKQEMGVVGNLVESTGNATTLSPAMSPVSGHRVPARKVVPDVFGLFNSRFWSLWNPSF</sequence>
<gene>
    <name evidence="2" type="ORF">Syun_024538</name>
</gene>
<dbReference type="PANTHER" id="PTHR31903:SF4">
    <property type="entry name" value="OS11G0490300 PROTEIN"/>
    <property type="match status" value="1"/>
</dbReference>
<dbReference type="PANTHER" id="PTHR31903">
    <property type="entry name" value="F12F1.11-RELATED"/>
    <property type="match status" value="1"/>
</dbReference>
<dbReference type="EMBL" id="JBBNAF010000010">
    <property type="protein sequence ID" value="KAK9108527.1"/>
    <property type="molecule type" value="Genomic_DNA"/>
</dbReference>
<organism evidence="2 3">
    <name type="scientific">Stephania yunnanensis</name>
    <dbReference type="NCBI Taxonomy" id="152371"/>
    <lineage>
        <taxon>Eukaryota</taxon>
        <taxon>Viridiplantae</taxon>
        <taxon>Streptophyta</taxon>
        <taxon>Embryophyta</taxon>
        <taxon>Tracheophyta</taxon>
        <taxon>Spermatophyta</taxon>
        <taxon>Magnoliopsida</taxon>
        <taxon>Ranunculales</taxon>
        <taxon>Menispermaceae</taxon>
        <taxon>Menispermoideae</taxon>
        <taxon>Cissampelideae</taxon>
        <taxon>Stephania</taxon>
    </lineage>
</organism>
<comment type="caution">
    <text evidence="2">The sequence shown here is derived from an EMBL/GenBank/DDBJ whole genome shotgun (WGS) entry which is preliminary data.</text>
</comment>
<protein>
    <submittedName>
        <fullName evidence="2">Uncharacterized protein</fullName>
    </submittedName>
</protein>
<feature type="compositionally biased region" description="Basic residues" evidence="1">
    <location>
        <begin position="1"/>
        <end position="13"/>
    </location>
</feature>
<reference evidence="2 3" key="1">
    <citation type="submission" date="2024-01" db="EMBL/GenBank/DDBJ databases">
        <title>Genome assemblies of Stephania.</title>
        <authorList>
            <person name="Yang L."/>
        </authorList>
    </citation>
    <scope>NUCLEOTIDE SEQUENCE [LARGE SCALE GENOMIC DNA]</scope>
    <source>
        <strain evidence="2">YNDBR</strain>
        <tissue evidence="2">Leaf</tissue>
    </source>
</reference>
<proteinExistence type="predicted"/>
<evidence type="ECO:0000313" key="2">
    <source>
        <dbReference type="EMBL" id="KAK9108527.1"/>
    </source>
</evidence>
<feature type="region of interest" description="Disordered" evidence="1">
    <location>
        <begin position="71"/>
        <end position="93"/>
    </location>
</feature>
<accession>A0AAP0I4J4</accession>
<evidence type="ECO:0000256" key="1">
    <source>
        <dbReference type="SAM" id="MobiDB-lite"/>
    </source>
</evidence>
<dbReference type="Proteomes" id="UP001420932">
    <property type="component" value="Unassembled WGS sequence"/>
</dbReference>